<dbReference type="Proteomes" id="UP000194968">
    <property type="component" value="Unassembled WGS sequence"/>
</dbReference>
<dbReference type="PANTHER" id="PTHR21198">
    <property type="entry name" value="GLUTAMATE RACEMASE"/>
    <property type="match status" value="1"/>
</dbReference>
<dbReference type="InterPro" id="IPR033134">
    <property type="entry name" value="Asp/Glu_racemase_AS_2"/>
</dbReference>
<organism evidence="8 9">
    <name type="scientific">Gilliamella apis</name>
    <dbReference type="NCBI Taxonomy" id="1970738"/>
    <lineage>
        <taxon>Bacteria</taxon>
        <taxon>Pseudomonadati</taxon>
        <taxon>Pseudomonadota</taxon>
        <taxon>Gammaproteobacteria</taxon>
        <taxon>Orbales</taxon>
        <taxon>Orbaceae</taxon>
        <taxon>Gilliamella</taxon>
    </lineage>
</organism>
<evidence type="ECO:0000256" key="7">
    <source>
        <dbReference type="HAMAP-Rule" id="MF_00258"/>
    </source>
</evidence>
<dbReference type="GO" id="GO:0008881">
    <property type="term" value="F:glutamate racemase activity"/>
    <property type="evidence" value="ECO:0007669"/>
    <property type="project" value="UniProtKB-UniRule"/>
</dbReference>
<dbReference type="OrthoDB" id="9801055at2"/>
<dbReference type="GO" id="GO:0071555">
    <property type="term" value="P:cell wall organization"/>
    <property type="evidence" value="ECO:0007669"/>
    <property type="project" value="UniProtKB-KW"/>
</dbReference>
<dbReference type="Gene3D" id="3.40.50.1860">
    <property type="match status" value="2"/>
</dbReference>
<feature type="binding site" evidence="7">
    <location>
        <begin position="191"/>
        <end position="192"/>
    </location>
    <ligand>
        <name>substrate</name>
    </ligand>
</feature>
<keyword evidence="5 7" id="KW-0413">Isomerase</keyword>
<keyword evidence="3 7" id="KW-0133">Cell shape</keyword>
<evidence type="ECO:0000256" key="3">
    <source>
        <dbReference type="ARBA" id="ARBA00022960"/>
    </source>
</evidence>
<comment type="catalytic activity">
    <reaction evidence="1 7">
        <text>L-glutamate = D-glutamate</text>
        <dbReference type="Rhea" id="RHEA:12813"/>
        <dbReference type="ChEBI" id="CHEBI:29985"/>
        <dbReference type="ChEBI" id="CHEBI:29986"/>
        <dbReference type="EC" id="5.1.1.3"/>
    </reaction>
</comment>
<dbReference type="HAMAP" id="MF_00258">
    <property type="entry name" value="Glu_racemase"/>
    <property type="match status" value="1"/>
</dbReference>
<feature type="binding site" evidence="7">
    <location>
        <begin position="46"/>
        <end position="47"/>
    </location>
    <ligand>
        <name>substrate</name>
    </ligand>
</feature>
<dbReference type="AlphaFoldDB" id="A0A242NT62"/>
<reference evidence="8 9" key="1">
    <citation type="submission" date="2017-03" db="EMBL/GenBank/DDBJ databases">
        <title>Comparative genomics of honeybee gut symbionts reveal geographically distinct and subgroup specific antibiotic resistance.</title>
        <authorList>
            <person name="Ludvigsen J."/>
            <person name="Porcellato D."/>
            <person name="Labee-Lund T.M."/>
            <person name="Amdam G.V."/>
            <person name="Rudi K."/>
        </authorList>
    </citation>
    <scope>NUCLEOTIDE SEQUENCE [LARGE SCALE GENOMIC DNA]</scope>
    <source>
        <strain evidence="8 9">A-4-12</strain>
    </source>
</reference>
<dbReference type="InterPro" id="IPR015942">
    <property type="entry name" value="Asp/Glu/hydantoin_racemase"/>
</dbReference>
<proteinExistence type="inferred from homology"/>
<dbReference type="InterPro" id="IPR004391">
    <property type="entry name" value="Glu_race"/>
</dbReference>
<dbReference type="InterPro" id="IPR001920">
    <property type="entry name" value="Asp/Glu_race"/>
</dbReference>
<dbReference type="UniPathway" id="UPA00219"/>
<gene>
    <name evidence="7" type="primary">murI</name>
    <name evidence="8" type="ORF">B6D06_09025</name>
</gene>
<sequence length="275" mass="30727">MNIVKQSPTVLVFDSGIGGLSIYNEIYNKMPNLHYIYAFDNEGFPYGDKSSEYLITRVNHIIATILQSYSIDLAVIACNTASTICLPSLRTNFPFPIVGVVPAIKPASKITKNKCIGLLATKATIQRAYTSNLIQEFAPDCDVKLLGLSELAHIAENKLQGIAVDMQQLETLLQPWLKLSVIPDTIVLGCTHYPFIKDELRILFPNTTFIDSGYAIASRVNTLLNDQYDLNSLNKLSTLDNIVISTLHNQQVEKLTKKFTEYNLNKYHCISVYAD</sequence>
<evidence type="ECO:0000256" key="2">
    <source>
        <dbReference type="ARBA" id="ARBA00013090"/>
    </source>
</evidence>
<comment type="pathway">
    <text evidence="7">Cell wall biogenesis; peptidoglycan biosynthesis.</text>
</comment>
<comment type="function">
    <text evidence="7">Provides the (R)-glutamate required for cell wall biosynthesis.</text>
</comment>
<feature type="active site" description="Proton donor/acceptor" evidence="7">
    <location>
        <position position="190"/>
    </location>
</feature>
<dbReference type="RefSeq" id="WP_086320909.1">
    <property type="nucleotide sequence ID" value="NZ_NASD01000038.1"/>
</dbReference>
<dbReference type="NCBIfam" id="TIGR00067">
    <property type="entry name" value="glut_race"/>
    <property type="match status" value="1"/>
</dbReference>
<evidence type="ECO:0000313" key="8">
    <source>
        <dbReference type="EMBL" id="OTQ48839.1"/>
    </source>
</evidence>
<dbReference type="Pfam" id="PF01177">
    <property type="entry name" value="Asp_Glu_race"/>
    <property type="match status" value="1"/>
</dbReference>
<evidence type="ECO:0000256" key="1">
    <source>
        <dbReference type="ARBA" id="ARBA00001602"/>
    </source>
</evidence>
<dbReference type="GO" id="GO:0009252">
    <property type="term" value="P:peptidoglycan biosynthetic process"/>
    <property type="evidence" value="ECO:0007669"/>
    <property type="project" value="UniProtKB-UniRule"/>
</dbReference>
<dbReference type="PANTHER" id="PTHR21198:SF2">
    <property type="entry name" value="GLUTAMATE RACEMASE"/>
    <property type="match status" value="1"/>
</dbReference>
<comment type="caution">
    <text evidence="8">The sequence shown here is derived from an EMBL/GenBank/DDBJ whole genome shotgun (WGS) entry which is preliminary data.</text>
</comment>
<feature type="active site" description="Proton donor/acceptor" evidence="7">
    <location>
        <position position="78"/>
    </location>
</feature>
<keyword evidence="6 7" id="KW-0961">Cell wall biogenesis/degradation</keyword>
<dbReference type="PROSITE" id="PS00924">
    <property type="entry name" value="ASP_GLU_RACEMASE_2"/>
    <property type="match status" value="1"/>
</dbReference>
<evidence type="ECO:0000256" key="6">
    <source>
        <dbReference type="ARBA" id="ARBA00023316"/>
    </source>
</evidence>
<protein>
    <recommendedName>
        <fullName evidence="2 7">Glutamate racemase</fullName>
        <ecNumber evidence="2 7">5.1.1.3</ecNumber>
    </recommendedName>
</protein>
<evidence type="ECO:0000256" key="5">
    <source>
        <dbReference type="ARBA" id="ARBA00023235"/>
    </source>
</evidence>
<keyword evidence="4 7" id="KW-0573">Peptidoglycan synthesis</keyword>
<dbReference type="InterPro" id="IPR018187">
    <property type="entry name" value="Asp/Glu_racemase_AS_1"/>
</dbReference>
<dbReference type="GO" id="GO:0008360">
    <property type="term" value="P:regulation of cell shape"/>
    <property type="evidence" value="ECO:0007669"/>
    <property type="project" value="UniProtKB-KW"/>
</dbReference>
<comment type="similarity">
    <text evidence="7">Belongs to the aspartate/glutamate racemases family.</text>
</comment>
<feature type="binding site" evidence="7">
    <location>
        <begin position="79"/>
        <end position="80"/>
    </location>
    <ligand>
        <name>substrate</name>
    </ligand>
</feature>
<dbReference type="EMBL" id="NASK01000100">
    <property type="protein sequence ID" value="OTQ48839.1"/>
    <property type="molecule type" value="Genomic_DNA"/>
</dbReference>
<evidence type="ECO:0000313" key="9">
    <source>
        <dbReference type="Proteomes" id="UP000194968"/>
    </source>
</evidence>
<name>A0A242NT62_9GAMM</name>
<dbReference type="PROSITE" id="PS00923">
    <property type="entry name" value="ASP_GLU_RACEMASE_1"/>
    <property type="match status" value="1"/>
</dbReference>
<feature type="binding site" evidence="7">
    <location>
        <begin position="14"/>
        <end position="15"/>
    </location>
    <ligand>
        <name>substrate</name>
    </ligand>
</feature>
<dbReference type="EC" id="5.1.1.3" evidence="2 7"/>
<dbReference type="FunFam" id="3.40.50.1860:FF:000001">
    <property type="entry name" value="Glutamate racemase"/>
    <property type="match status" value="1"/>
</dbReference>
<dbReference type="SUPFAM" id="SSF53681">
    <property type="entry name" value="Aspartate/glutamate racemase"/>
    <property type="match status" value="2"/>
</dbReference>
<accession>A0A242NT62</accession>
<evidence type="ECO:0000256" key="4">
    <source>
        <dbReference type="ARBA" id="ARBA00022984"/>
    </source>
</evidence>